<organism evidence="2 3">
    <name type="scientific">Candidatus Kaiserbacteria bacterium RIFOXYB1_FULL_46_14</name>
    <dbReference type="NCBI Taxonomy" id="1798531"/>
    <lineage>
        <taxon>Bacteria</taxon>
        <taxon>Candidatus Kaiseribacteriota</taxon>
    </lineage>
</organism>
<feature type="transmembrane region" description="Helical" evidence="1">
    <location>
        <begin position="99"/>
        <end position="126"/>
    </location>
</feature>
<proteinExistence type="predicted"/>
<evidence type="ECO:0000256" key="1">
    <source>
        <dbReference type="SAM" id="Phobius"/>
    </source>
</evidence>
<protein>
    <submittedName>
        <fullName evidence="2">Uncharacterized protein</fullName>
    </submittedName>
</protein>
<comment type="caution">
    <text evidence="2">The sequence shown here is derived from an EMBL/GenBank/DDBJ whole genome shotgun (WGS) entry which is preliminary data.</text>
</comment>
<evidence type="ECO:0000313" key="2">
    <source>
        <dbReference type="EMBL" id="OGG86170.1"/>
    </source>
</evidence>
<accession>A0A1F6FJZ6</accession>
<keyword evidence="1" id="KW-0812">Transmembrane</keyword>
<dbReference type="AlphaFoldDB" id="A0A1F6FJZ6"/>
<dbReference type="Proteomes" id="UP000177395">
    <property type="component" value="Unassembled WGS sequence"/>
</dbReference>
<name>A0A1F6FJZ6_9BACT</name>
<keyword evidence="1" id="KW-1133">Transmembrane helix</keyword>
<gene>
    <name evidence="2" type="ORF">A2392_01780</name>
</gene>
<dbReference type="STRING" id="1798531.A2392_01780"/>
<reference evidence="2 3" key="1">
    <citation type="journal article" date="2016" name="Nat. Commun.">
        <title>Thousands of microbial genomes shed light on interconnected biogeochemical processes in an aquifer system.</title>
        <authorList>
            <person name="Anantharaman K."/>
            <person name="Brown C.T."/>
            <person name="Hug L.A."/>
            <person name="Sharon I."/>
            <person name="Castelle C.J."/>
            <person name="Probst A.J."/>
            <person name="Thomas B.C."/>
            <person name="Singh A."/>
            <person name="Wilkins M.J."/>
            <person name="Karaoz U."/>
            <person name="Brodie E.L."/>
            <person name="Williams K.H."/>
            <person name="Hubbard S.S."/>
            <person name="Banfield J.F."/>
        </authorList>
    </citation>
    <scope>NUCLEOTIDE SEQUENCE [LARGE SCALE GENOMIC DNA]</scope>
</reference>
<dbReference type="EMBL" id="MFMS01000002">
    <property type="protein sequence ID" value="OGG86170.1"/>
    <property type="molecule type" value="Genomic_DNA"/>
</dbReference>
<sequence>MIDRGYLERILKMNGSSATAPDEEIRSVLISARWNKDDVESAITVLRENVNTHKSRIERLDNVFLTDKRLSPEAIHALLGIDVKIDASDLSTLRAHQSFVYWIQISSIFVIALIIAAMSLIGVMYAEGVGIFHPSSPELFHR</sequence>
<evidence type="ECO:0000313" key="3">
    <source>
        <dbReference type="Proteomes" id="UP000177395"/>
    </source>
</evidence>
<keyword evidence="1" id="KW-0472">Membrane</keyword>